<dbReference type="EMBL" id="CAADRP010000624">
    <property type="protein sequence ID" value="VFU30433.1"/>
    <property type="molecule type" value="Genomic_DNA"/>
</dbReference>
<dbReference type="AlphaFoldDB" id="A0A6N2KRU9"/>
<protein>
    <submittedName>
        <fullName evidence="1">Uncharacterized protein</fullName>
    </submittedName>
</protein>
<sequence length="131" mass="14911">MARHFGEKKSREEHISQTSNTVLHLHLAFLSLKTKMASHIAGDLQEVAADIRKSLPEFALPWAVLWLVKRTRKSSLLMLPPWPQESPPHESPMRLFKRLVLITAALQISTLTRSTPTSMTLSIRSLTWMTT</sequence>
<reference evidence="1" key="1">
    <citation type="submission" date="2019-03" db="EMBL/GenBank/DDBJ databases">
        <authorList>
            <person name="Mank J."/>
            <person name="Almeida P."/>
        </authorList>
    </citation>
    <scope>NUCLEOTIDE SEQUENCE</scope>
    <source>
        <strain evidence="1">78183</strain>
    </source>
</reference>
<proteinExistence type="predicted"/>
<accession>A0A6N2KRU9</accession>
<evidence type="ECO:0000313" key="1">
    <source>
        <dbReference type="EMBL" id="VFU30433.1"/>
    </source>
</evidence>
<name>A0A6N2KRU9_SALVM</name>
<gene>
    <name evidence="1" type="ORF">SVIM_LOCUS118547</name>
</gene>
<organism evidence="1">
    <name type="scientific">Salix viminalis</name>
    <name type="common">Common osier</name>
    <name type="synonym">Basket willow</name>
    <dbReference type="NCBI Taxonomy" id="40686"/>
    <lineage>
        <taxon>Eukaryota</taxon>
        <taxon>Viridiplantae</taxon>
        <taxon>Streptophyta</taxon>
        <taxon>Embryophyta</taxon>
        <taxon>Tracheophyta</taxon>
        <taxon>Spermatophyta</taxon>
        <taxon>Magnoliopsida</taxon>
        <taxon>eudicotyledons</taxon>
        <taxon>Gunneridae</taxon>
        <taxon>Pentapetalae</taxon>
        <taxon>rosids</taxon>
        <taxon>fabids</taxon>
        <taxon>Malpighiales</taxon>
        <taxon>Salicaceae</taxon>
        <taxon>Saliceae</taxon>
        <taxon>Salix</taxon>
    </lineage>
</organism>